<keyword evidence="3" id="KW-1185">Reference proteome</keyword>
<name>A0A4Y8Q130_9BACL</name>
<dbReference type="Pfam" id="PF13669">
    <property type="entry name" value="Glyoxalase_4"/>
    <property type="match status" value="1"/>
</dbReference>
<dbReference type="GO" id="GO:0046491">
    <property type="term" value="P:L-methylmalonyl-CoA metabolic process"/>
    <property type="evidence" value="ECO:0007669"/>
    <property type="project" value="TreeGrafter"/>
</dbReference>
<dbReference type="RefSeq" id="WP_134753492.1">
    <property type="nucleotide sequence ID" value="NZ_MYFO02000013.1"/>
</dbReference>
<dbReference type="GO" id="GO:0046872">
    <property type="term" value="F:metal ion binding"/>
    <property type="evidence" value="ECO:0007669"/>
    <property type="project" value="UniProtKB-KW"/>
</dbReference>
<dbReference type="SUPFAM" id="SSF54593">
    <property type="entry name" value="Glyoxalase/Bleomycin resistance protein/Dihydroxybiphenyl dioxygenase"/>
    <property type="match status" value="1"/>
</dbReference>
<sequence length="152" mass="17215">MEKNVLGTNVIAQIGLLVHDIEKTSQAYADFFGVDKPQWFWTDTVDKAQTEFQGSSTEARAKLAFFDMGSLQLELIEPDEHPSTWRECLDRDGEGPHHIAFVIEGMKEKVAVMERNGMALLQKGEYTGGRYAYMDTVPQLKVMLELLENDKS</sequence>
<gene>
    <name evidence="2" type="ORF">B5M42_13005</name>
</gene>
<dbReference type="OrthoDB" id="9788468at2"/>
<dbReference type="GO" id="GO:0004493">
    <property type="term" value="F:methylmalonyl-CoA epimerase activity"/>
    <property type="evidence" value="ECO:0007669"/>
    <property type="project" value="TreeGrafter"/>
</dbReference>
<dbReference type="AlphaFoldDB" id="A0A4Y8Q130"/>
<evidence type="ECO:0000313" key="3">
    <source>
        <dbReference type="Proteomes" id="UP000298246"/>
    </source>
</evidence>
<accession>A0A4Y8Q130</accession>
<dbReference type="PANTHER" id="PTHR43048">
    <property type="entry name" value="METHYLMALONYL-COA EPIMERASE"/>
    <property type="match status" value="1"/>
</dbReference>
<dbReference type="Gene3D" id="3.10.180.10">
    <property type="entry name" value="2,3-Dihydroxybiphenyl 1,2-Dioxygenase, domain 1"/>
    <property type="match status" value="1"/>
</dbReference>
<dbReference type="EMBL" id="MYFO01000015">
    <property type="protein sequence ID" value="TFE87081.1"/>
    <property type="molecule type" value="Genomic_DNA"/>
</dbReference>
<dbReference type="InterPro" id="IPR051785">
    <property type="entry name" value="MMCE/EMCE_epimerase"/>
</dbReference>
<dbReference type="InterPro" id="IPR029068">
    <property type="entry name" value="Glyas_Bleomycin-R_OHBP_Dase"/>
</dbReference>
<dbReference type="PANTHER" id="PTHR43048:SF3">
    <property type="entry name" value="METHYLMALONYL-COA EPIMERASE, MITOCHONDRIAL"/>
    <property type="match status" value="1"/>
</dbReference>
<dbReference type="Proteomes" id="UP000298246">
    <property type="component" value="Unassembled WGS sequence"/>
</dbReference>
<protein>
    <submittedName>
        <fullName evidence="2">Lactoylglutathione lyase</fullName>
    </submittedName>
</protein>
<dbReference type="GO" id="GO:0016829">
    <property type="term" value="F:lyase activity"/>
    <property type="evidence" value="ECO:0007669"/>
    <property type="project" value="UniProtKB-KW"/>
</dbReference>
<comment type="caution">
    <text evidence="2">The sequence shown here is derived from an EMBL/GenBank/DDBJ whole genome shotgun (WGS) entry which is preliminary data.</text>
</comment>
<proteinExistence type="predicted"/>
<reference evidence="2 3" key="1">
    <citation type="submission" date="2017-03" db="EMBL/GenBank/DDBJ databases">
        <title>Isolation of Levoglucosan Utilizing Bacteria.</title>
        <authorList>
            <person name="Arya A.S."/>
        </authorList>
    </citation>
    <scope>NUCLEOTIDE SEQUENCE [LARGE SCALE GENOMIC DNA]</scope>
    <source>
        <strain evidence="2 3">MEC069</strain>
    </source>
</reference>
<evidence type="ECO:0000313" key="2">
    <source>
        <dbReference type="EMBL" id="TFE87081.1"/>
    </source>
</evidence>
<organism evidence="2 3">
    <name type="scientific">Paenibacillus athensensis</name>
    <dbReference type="NCBI Taxonomy" id="1967502"/>
    <lineage>
        <taxon>Bacteria</taxon>
        <taxon>Bacillati</taxon>
        <taxon>Bacillota</taxon>
        <taxon>Bacilli</taxon>
        <taxon>Bacillales</taxon>
        <taxon>Paenibacillaceae</taxon>
        <taxon>Paenibacillus</taxon>
    </lineage>
</organism>
<keyword evidence="2" id="KW-0456">Lyase</keyword>
<evidence type="ECO:0000256" key="1">
    <source>
        <dbReference type="ARBA" id="ARBA00022723"/>
    </source>
</evidence>
<keyword evidence="1" id="KW-0479">Metal-binding</keyword>